<comment type="caution">
    <text evidence="1">The sequence shown here is derived from an EMBL/GenBank/DDBJ whole genome shotgun (WGS) entry which is preliminary data.</text>
</comment>
<accession>A0A437QJZ0</accession>
<evidence type="ECO:0000313" key="2">
    <source>
        <dbReference type="Proteomes" id="UP000287447"/>
    </source>
</evidence>
<dbReference type="RefSeq" id="WP_127767003.1">
    <property type="nucleotide sequence ID" value="NZ_SADE01000003.1"/>
</dbReference>
<dbReference type="Pfam" id="PF07310">
    <property type="entry name" value="PAS_5"/>
    <property type="match status" value="1"/>
</dbReference>
<gene>
    <name evidence="1" type="ORF">EOI86_18410</name>
</gene>
<dbReference type="Proteomes" id="UP000287447">
    <property type="component" value="Unassembled WGS sequence"/>
</dbReference>
<evidence type="ECO:0000313" key="1">
    <source>
        <dbReference type="EMBL" id="RVU34818.1"/>
    </source>
</evidence>
<dbReference type="AlphaFoldDB" id="A0A437QJZ0"/>
<dbReference type="EMBL" id="SADE01000003">
    <property type="protein sequence ID" value="RVU34818.1"/>
    <property type="molecule type" value="Genomic_DNA"/>
</dbReference>
<organism evidence="1 2">
    <name type="scientific">Hwanghaeella grinnelliae</name>
    <dbReference type="NCBI Taxonomy" id="2500179"/>
    <lineage>
        <taxon>Bacteria</taxon>
        <taxon>Pseudomonadati</taxon>
        <taxon>Pseudomonadota</taxon>
        <taxon>Alphaproteobacteria</taxon>
        <taxon>Rhodospirillales</taxon>
        <taxon>Rhodospirillaceae</taxon>
        <taxon>Hwanghaeella</taxon>
    </lineage>
</organism>
<reference evidence="2" key="1">
    <citation type="submission" date="2019-01" db="EMBL/GenBank/DDBJ databases">
        <title>Gri0909 isolated from a small marine red alga.</title>
        <authorList>
            <person name="Kim J."/>
            <person name="Jeong S.E."/>
            <person name="Jeon C.O."/>
        </authorList>
    </citation>
    <scope>NUCLEOTIDE SEQUENCE [LARGE SCALE GENOMIC DNA]</scope>
    <source>
        <strain evidence="2">Gri0909</strain>
    </source>
</reference>
<dbReference type="InterPro" id="IPR009922">
    <property type="entry name" value="DUF1457"/>
</dbReference>
<proteinExistence type="predicted"/>
<sequence length="175" mass="19965">MNSIKPKSERLRRILTLWNTRRGDRILPERADLPPTDFDPKDLPYLVLLDVSNEGQDFAYRLVGTGVVGFVGQEITGLSVSAYQRRHEEPEMVEAYAVAAKQNRPTLYDGTLKRFDKEFVVYERLALPLQGRHRDGETHQILAAFDFQYAKAHLTGSKTSVWPHGPQRLPAVNFT</sequence>
<dbReference type="OrthoDB" id="8480244at2"/>
<protein>
    <submittedName>
        <fullName evidence="1">PAS domain-containing protein</fullName>
    </submittedName>
</protein>
<keyword evidence="2" id="KW-1185">Reference proteome</keyword>
<name>A0A437QJZ0_9PROT</name>